<organism evidence="2 3">
    <name type="scientific">Bordetella trematum</name>
    <dbReference type="NCBI Taxonomy" id="123899"/>
    <lineage>
        <taxon>Bacteria</taxon>
        <taxon>Pseudomonadati</taxon>
        <taxon>Pseudomonadota</taxon>
        <taxon>Betaproteobacteria</taxon>
        <taxon>Burkholderiales</taxon>
        <taxon>Alcaligenaceae</taxon>
        <taxon>Bordetella</taxon>
    </lineage>
</organism>
<protein>
    <submittedName>
        <fullName evidence="2">Membrane protein</fullName>
    </submittedName>
</protein>
<dbReference type="RefSeq" id="WP_063492462.1">
    <property type="nucleotide sequence ID" value="NZ_CP016340.1"/>
</dbReference>
<dbReference type="OrthoDB" id="5298483at2"/>
<dbReference type="KEGG" id="btrm:SAMEA390648703961"/>
<proteinExistence type="predicted"/>
<sequence>MQAATLPASYGWQWVKDGLKIFGKQPMPMFFWAMALSLFVLFATRAQFVGPLLFVALMPVFTLMALEACKHISAGRIMVPSMWPRPLLRPGVFRKLFLMGLLYAALGLLAGLVAFIPFWGELSAALRLVQIQQDIMPFLEAVRTPLLIFVVLYVIVAALFWHAPALVAWHNLRLIQAMFFSAIACWRNKWAFLVYGVVWALVFLCIDLAASLLVAIGLDATIVTILQMPVQLAAGAVFYSTLYPIYTTTFGIEDHAAALDNSDPASA</sequence>
<accession>A0A157SVC9</accession>
<dbReference type="NCBIfam" id="NF041043">
    <property type="entry name" value="BPSS1780_fam"/>
    <property type="match status" value="1"/>
</dbReference>
<gene>
    <name evidence="2" type="ORF">SAMEA3906487_03961</name>
</gene>
<dbReference type="InterPro" id="IPR047798">
    <property type="entry name" value="BPSS1780-like"/>
</dbReference>
<keyword evidence="1" id="KW-0812">Transmembrane</keyword>
<keyword evidence="1" id="KW-1133">Transmembrane helix</keyword>
<dbReference type="Proteomes" id="UP000076825">
    <property type="component" value="Chromosome 1"/>
</dbReference>
<dbReference type="STRING" id="123899.SAMEA3906487_03961"/>
<feature type="transmembrane region" description="Helical" evidence="1">
    <location>
        <begin position="29"/>
        <end position="46"/>
    </location>
</feature>
<keyword evidence="3" id="KW-1185">Reference proteome</keyword>
<evidence type="ECO:0000256" key="1">
    <source>
        <dbReference type="SAM" id="Phobius"/>
    </source>
</evidence>
<reference evidence="2 3" key="1">
    <citation type="submission" date="2016-04" db="EMBL/GenBank/DDBJ databases">
        <authorList>
            <consortium name="Pathogen Informatics"/>
        </authorList>
    </citation>
    <scope>NUCLEOTIDE SEQUENCE [LARGE SCALE GENOMIC DNA]</scope>
    <source>
        <strain evidence="2 3">H044680328</strain>
    </source>
</reference>
<evidence type="ECO:0000313" key="3">
    <source>
        <dbReference type="Proteomes" id="UP000076825"/>
    </source>
</evidence>
<feature type="transmembrane region" description="Helical" evidence="1">
    <location>
        <begin position="52"/>
        <end position="75"/>
    </location>
</feature>
<evidence type="ECO:0000313" key="2">
    <source>
        <dbReference type="EMBL" id="SAI74033.1"/>
    </source>
</evidence>
<feature type="transmembrane region" description="Helical" evidence="1">
    <location>
        <begin position="146"/>
        <end position="169"/>
    </location>
</feature>
<dbReference type="GeneID" id="56588820"/>
<dbReference type="eggNOG" id="COG5473">
    <property type="taxonomic scope" value="Bacteria"/>
</dbReference>
<dbReference type="PATRIC" id="fig|123899.6.peg.3958"/>
<feature type="transmembrane region" description="Helical" evidence="1">
    <location>
        <begin position="96"/>
        <end position="119"/>
    </location>
</feature>
<feature type="transmembrane region" description="Helical" evidence="1">
    <location>
        <begin position="222"/>
        <end position="242"/>
    </location>
</feature>
<keyword evidence="1" id="KW-0472">Membrane</keyword>
<feature type="transmembrane region" description="Helical" evidence="1">
    <location>
        <begin position="190"/>
        <end position="216"/>
    </location>
</feature>
<dbReference type="AlphaFoldDB" id="A0A157SVC9"/>
<dbReference type="EMBL" id="LT546645">
    <property type="protein sequence ID" value="SAI74033.1"/>
    <property type="molecule type" value="Genomic_DNA"/>
</dbReference>
<name>A0A157SVC9_9BORD</name>